<dbReference type="Proteomes" id="UP000231343">
    <property type="component" value="Unassembled WGS sequence"/>
</dbReference>
<dbReference type="EMBL" id="PEYM01000123">
    <property type="protein sequence ID" value="PIS28655.1"/>
    <property type="molecule type" value="Genomic_DNA"/>
</dbReference>
<evidence type="ECO:0000313" key="2">
    <source>
        <dbReference type="Proteomes" id="UP000231343"/>
    </source>
</evidence>
<proteinExistence type="predicted"/>
<dbReference type="AlphaFoldDB" id="A0A2H0XV65"/>
<accession>A0A2H0XV65</accession>
<gene>
    <name evidence="1" type="ORF">COT42_07380</name>
</gene>
<protein>
    <submittedName>
        <fullName evidence="1">Uncharacterized protein</fullName>
    </submittedName>
</protein>
<name>A0A2H0XV65_UNCSA</name>
<evidence type="ECO:0000313" key="1">
    <source>
        <dbReference type="EMBL" id="PIS28655.1"/>
    </source>
</evidence>
<organism evidence="1 2">
    <name type="scientific">Candidatus Saganbacteria bacterium CG08_land_8_20_14_0_20_45_16</name>
    <dbReference type="NCBI Taxonomy" id="2014293"/>
    <lineage>
        <taxon>Bacteria</taxon>
        <taxon>Bacillati</taxon>
        <taxon>Saganbacteria</taxon>
    </lineage>
</organism>
<reference evidence="1 2" key="1">
    <citation type="submission" date="2017-09" db="EMBL/GenBank/DDBJ databases">
        <title>Depth-based differentiation of microbial function through sediment-hosted aquifers and enrichment of novel symbionts in the deep terrestrial subsurface.</title>
        <authorList>
            <person name="Probst A.J."/>
            <person name="Ladd B."/>
            <person name="Jarett J.K."/>
            <person name="Geller-Mcgrath D.E."/>
            <person name="Sieber C.M."/>
            <person name="Emerson J.B."/>
            <person name="Anantharaman K."/>
            <person name="Thomas B.C."/>
            <person name="Malmstrom R."/>
            <person name="Stieglmeier M."/>
            <person name="Klingl A."/>
            <person name="Woyke T."/>
            <person name="Ryan C.M."/>
            <person name="Banfield J.F."/>
        </authorList>
    </citation>
    <scope>NUCLEOTIDE SEQUENCE [LARGE SCALE GENOMIC DNA]</scope>
    <source>
        <strain evidence="1">CG08_land_8_20_14_0_20_45_16</strain>
    </source>
</reference>
<comment type="caution">
    <text evidence="1">The sequence shown here is derived from an EMBL/GenBank/DDBJ whole genome shotgun (WGS) entry which is preliminary data.</text>
</comment>
<sequence length="150" mass="17172">MFGYDHLAVIEPKLRGVLKYRERFGWPCEIIASMLIQPKTPEGEIRERVVGLLAMGIDAVRVKPTHFWVGNQMFLGIEAYRDIFGFVQTLAGPRVSISKLDRLLALDLPRDYPFCFWADFNPFVIGADGINSACCEQKYQQAFQRGDFIH</sequence>